<dbReference type="EMBL" id="CAADIP010000057">
    <property type="protein sequence ID" value="VFR98055.1"/>
    <property type="molecule type" value="Genomic_DNA"/>
</dbReference>
<dbReference type="GO" id="GO:0005829">
    <property type="term" value="C:cytosol"/>
    <property type="evidence" value="ECO:0007669"/>
    <property type="project" value="TreeGrafter"/>
</dbReference>
<evidence type="ECO:0000313" key="3">
    <source>
        <dbReference type="EMBL" id="VFR98055.1"/>
    </source>
</evidence>
<reference evidence="3" key="1">
    <citation type="submission" date="2019-03" db="EMBL/GenBank/DDBJ databases">
        <authorList>
            <person name="Danneels B."/>
        </authorList>
    </citation>
    <scope>NUCLEOTIDE SEQUENCE</scope>
</reference>
<dbReference type="SUPFAM" id="SSF51395">
    <property type="entry name" value="FMN-linked oxidoreductases"/>
    <property type="match status" value="1"/>
</dbReference>
<dbReference type="GO" id="GO:0010181">
    <property type="term" value="F:FMN binding"/>
    <property type="evidence" value="ECO:0007669"/>
    <property type="project" value="InterPro"/>
</dbReference>
<gene>
    <name evidence="2" type="ORF">BRI6_4520</name>
    <name evidence="3" type="ORF">IVO3_0344</name>
    <name evidence="4" type="ORF">RAN7_4686</name>
</gene>
<proteinExistence type="predicted"/>
<organism evidence="3">
    <name type="scientific">plant metagenome</name>
    <dbReference type="NCBI Taxonomy" id="1297885"/>
    <lineage>
        <taxon>unclassified sequences</taxon>
        <taxon>metagenomes</taxon>
        <taxon>organismal metagenomes</taxon>
    </lineage>
</organism>
<dbReference type="InterPro" id="IPR013785">
    <property type="entry name" value="Aldolase_TIM"/>
</dbReference>
<dbReference type="GO" id="GO:0008670">
    <property type="term" value="F:2,4-dienoyl-CoA reductase (NADPH) activity"/>
    <property type="evidence" value="ECO:0007669"/>
    <property type="project" value="UniProtKB-EC"/>
</dbReference>
<dbReference type="CDD" id="cd04747">
    <property type="entry name" value="OYE_like_5_FMN"/>
    <property type="match status" value="1"/>
</dbReference>
<name>A0A484VHL2_9ZZZZ</name>
<dbReference type="FunFam" id="3.20.20.70:FF:000262">
    <property type="entry name" value="NADH:flavin oxidoreductase"/>
    <property type="match status" value="1"/>
</dbReference>
<dbReference type="Pfam" id="PF00724">
    <property type="entry name" value="Oxidored_FMN"/>
    <property type="match status" value="1"/>
</dbReference>
<dbReference type="PANTHER" id="PTHR22893">
    <property type="entry name" value="NADH OXIDOREDUCTASE-RELATED"/>
    <property type="match status" value="1"/>
</dbReference>
<dbReference type="PANTHER" id="PTHR22893:SF55">
    <property type="entry name" value="OXIDOREDUCTASE-RELATED"/>
    <property type="match status" value="1"/>
</dbReference>
<keyword evidence="3" id="KW-0560">Oxidoreductase</keyword>
<dbReference type="InterPro" id="IPR001155">
    <property type="entry name" value="OxRdtase_FMN_N"/>
</dbReference>
<dbReference type="EC" id="1.3.1.34" evidence="3"/>
<dbReference type="EMBL" id="CAADIZ010000083">
    <property type="protein sequence ID" value="VFS38411.1"/>
    <property type="molecule type" value="Genomic_DNA"/>
</dbReference>
<dbReference type="InterPro" id="IPR045247">
    <property type="entry name" value="Oye-like"/>
</dbReference>
<protein>
    <submittedName>
        <fullName evidence="3">2,4-dienoyl-CoA reductase [NADPH]</fullName>
        <ecNumber evidence="3">1.3.1.34</ecNumber>
    </submittedName>
</protein>
<sequence>MTESIHPSVVPLFQPFSLGRMTLPNRIVMAPMTRQRSPDGVPGQDVADYYRRRADSGVGLLITEGAFIDHPGANAFPDSPDFFGEVALAGWRRVVEAVHGASGRIVVQLWHCGPERRPGLPHDPAVPGFGPVEIRDDNGRILVQAMTETGIADVVASYARAAAQAEALGFDGVEIHAAHEFLLDTFLWKRSNTRTDAYGGSLENRLRFTLAVVQAVRQAVSADFPVLLRFSQFKRSDYAARIAETPEELGRILKPLAEAGVDAFHASTRRFWEPAFAGSPLSLAGWAQRLTGKPAIAVGSVGLHSQIGSDAGASSSPPADLQGVVECIAAGEFELIAVGRALLADPGWASKVQTGHFADLHGYDAAVLESALF</sequence>
<dbReference type="Gene3D" id="3.20.20.70">
    <property type="entry name" value="Aldolase class I"/>
    <property type="match status" value="1"/>
</dbReference>
<dbReference type="AlphaFoldDB" id="A0A484VHL2"/>
<feature type="domain" description="NADH:flavin oxidoreductase/NADH oxidase N-terminal" evidence="1">
    <location>
        <begin position="12"/>
        <end position="355"/>
    </location>
</feature>
<evidence type="ECO:0000259" key="1">
    <source>
        <dbReference type="Pfam" id="PF00724"/>
    </source>
</evidence>
<evidence type="ECO:0000313" key="4">
    <source>
        <dbReference type="EMBL" id="VFS38411.1"/>
    </source>
</evidence>
<accession>A0A484VHL2</accession>
<dbReference type="EMBL" id="CAADII010000025">
    <property type="protein sequence ID" value="VFR54279.1"/>
    <property type="molecule type" value="Genomic_DNA"/>
</dbReference>
<evidence type="ECO:0000313" key="2">
    <source>
        <dbReference type="EMBL" id="VFR54279.1"/>
    </source>
</evidence>